<dbReference type="InterPro" id="IPR002716">
    <property type="entry name" value="PIN_dom"/>
</dbReference>
<dbReference type="Proteomes" id="UP000325902">
    <property type="component" value="Unassembled WGS sequence"/>
</dbReference>
<evidence type="ECO:0000256" key="4">
    <source>
        <dbReference type="ARBA" id="ARBA00023242"/>
    </source>
</evidence>
<dbReference type="GO" id="GO:0006364">
    <property type="term" value="P:rRNA processing"/>
    <property type="evidence" value="ECO:0007669"/>
    <property type="project" value="UniProtKB-KW"/>
</dbReference>
<dbReference type="OrthoDB" id="76105at2759"/>
<dbReference type="Gene3D" id="3.40.50.1010">
    <property type="entry name" value="5'-nuclease"/>
    <property type="match status" value="1"/>
</dbReference>
<proteinExistence type="inferred from homology"/>
<dbReference type="Pfam" id="PF04900">
    <property type="entry name" value="Fcf1"/>
    <property type="match status" value="1"/>
</dbReference>
<keyword evidence="4" id="KW-0539">Nucleus</keyword>
<keyword evidence="2" id="KW-0690">Ribosome biogenesis</keyword>
<dbReference type="CDD" id="cd09864">
    <property type="entry name" value="PIN_Fcf1-like"/>
    <property type="match status" value="1"/>
</dbReference>
<sequence length="194" mass="21927">MGKVKKTRKFAQVKRVLSARDSRLQAKSAAASKQQQEDADRAAVVCRIPQAPSAMFFQANQALGPPYHVLLDTNFFSHTVRSKIEVLPGLMDLLFAKCVPVVTECSIAELEKLGDKYRLALRLAKDERWERLKCSHSGTYADDCIVETVKKHRCYLVGTNDRDLRRRLRKIPGVPLLAVGKGRYTVERLPEQFA</sequence>
<name>A0A5N5DC17_9PEZI</name>
<dbReference type="InterPro" id="IPR006984">
    <property type="entry name" value="Fcf1/UTP23"/>
</dbReference>
<evidence type="ECO:0000256" key="2">
    <source>
        <dbReference type="ARBA" id="ARBA00022517"/>
    </source>
</evidence>
<evidence type="ECO:0000256" key="1">
    <source>
        <dbReference type="ARBA" id="ARBA00004604"/>
    </source>
</evidence>
<dbReference type="AlphaFoldDB" id="A0A5N5DC17"/>
<feature type="domain" description="PIN" evidence="6">
    <location>
        <begin position="67"/>
        <end position="166"/>
    </location>
</feature>
<dbReference type="InterPro" id="IPR037503">
    <property type="entry name" value="Fcf1_PIN"/>
</dbReference>
<evidence type="ECO:0000256" key="5">
    <source>
        <dbReference type="ARBA" id="ARBA00024026"/>
    </source>
</evidence>
<comment type="caution">
    <text evidence="7">The sequence shown here is derived from an EMBL/GenBank/DDBJ whole genome shotgun (WGS) entry which is preliminary data.</text>
</comment>
<dbReference type="PANTHER" id="PTHR12416">
    <property type="entry name" value="RRNA-PROCESSING PROTEIN UTP23 HOMOLOG"/>
    <property type="match status" value="1"/>
</dbReference>
<dbReference type="EMBL" id="VCHE01000035">
    <property type="protein sequence ID" value="KAB2575215.1"/>
    <property type="molecule type" value="Genomic_DNA"/>
</dbReference>
<dbReference type="GO" id="GO:0032040">
    <property type="term" value="C:small-subunit processome"/>
    <property type="evidence" value="ECO:0007669"/>
    <property type="project" value="InterPro"/>
</dbReference>
<evidence type="ECO:0000259" key="6">
    <source>
        <dbReference type="SMART" id="SM00670"/>
    </source>
</evidence>
<evidence type="ECO:0000313" key="8">
    <source>
        <dbReference type="Proteomes" id="UP000325902"/>
    </source>
</evidence>
<dbReference type="GO" id="GO:0004540">
    <property type="term" value="F:RNA nuclease activity"/>
    <property type="evidence" value="ECO:0007669"/>
    <property type="project" value="UniProtKB-ARBA"/>
</dbReference>
<comment type="similarity">
    <text evidence="5">Belongs to the UTP23/FCF1 family. FCF1 subfamily.</text>
</comment>
<accession>A0A5N5DC17</accession>
<keyword evidence="8" id="KW-1185">Reference proteome</keyword>
<evidence type="ECO:0000313" key="7">
    <source>
        <dbReference type="EMBL" id="KAB2575215.1"/>
    </source>
</evidence>
<reference evidence="7 8" key="1">
    <citation type="journal article" date="2019" name="Sci. Rep.">
        <title>A multi-omics analysis of the grapevine pathogen Lasiodiplodia theobromae reveals that temperature affects the expression of virulence- and pathogenicity-related genes.</title>
        <authorList>
            <person name="Felix C."/>
            <person name="Meneses R."/>
            <person name="Goncalves M.F.M."/>
            <person name="Tilleman L."/>
            <person name="Duarte A.S."/>
            <person name="Jorrin-Novo J.V."/>
            <person name="Van de Peer Y."/>
            <person name="Deforce D."/>
            <person name="Van Nieuwerburgh F."/>
            <person name="Esteves A.C."/>
            <person name="Alves A."/>
        </authorList>
    </citation>
    <scope>NUCLEOTIDE SEQUENCE [LARGE SCALE GENOMIC DNA]</scope>
    <source>
        <strain evidence="7 8">LA-SOL3</strain>
    </source>
</reference>
<protein>
    <submittedName>
        <fullName evidence="7">rRNA-processing protein FCF1-like protein</fullName>
    </submittedName>
</protein>
<dbReference type="SMART" id="SM00670">
    <property type="entry name" value="PINc"/>
    <property type="match status" value="1"/>
</dbReference>
<dbReference type="InterPro" id="IPR029060">
    <property type="entry name" value="PIN-like_dom_sf"/>
</dbReference>
<dbReference type="FunFam" id="3.40.50.1010:FF:000035">
    <property type="entry name" value="Fcf1, putative"/>
    <property type="match status" value="1"/>
</dbReference>
<dbReference type="SUPFAM" id="SSF88723">
    <property type="entry name" value="PIN domain-like"/>
    <property type="match status" value="1"/>
</dbReference>
<gene>
    <name evidence="7" type="primary">FCF1_0</name>
    <name evidence="7" type="ORF">DBV05_g6110</name>
</gene>
<keyword evidence="3" id="KW-0698">rRNA processing</keyword>
<organism evidence="7 8">
    <name type="scientific">Lasiodiplodia theobromae</name>
    <dbReference type="NCBI Taxonomy" id="45133"/>
    <lineage>
        <taxon>Eukaryota</taxon>
        <taxon>Fungi</taxon>
        <taxon>Dikarya</taxon>
        <taxon>Ascomycota</taxon>
        <taxon>Pezizomycotina</taxon>
        <taxon>Dothideomycetes</taxon>
        <taxon>Dothideomycetes incertae sedis</taxon>
        <taxon>Botryosphaeriales</taxon>
        <taxon>Botryosphaeriaceae</taxon>
        <taxon>Lasiodiplodia</taxon>
    </lineage>
</organism>
<evidence type="ECO:0000256" key="3">
    <source>
        <dbReference type="ARBA" id="ARBA00022552"/>
    </source>
</evidence>
<comment type="subcellular location">
    <subcellularLocation>
        <location evidence="1">Nucleus</location>
        <location evidence="1">Nucleolus</location>
    </subcellularLocation>
</comment>